<sequence>MKYKADQRECLNKGTLWRVSGFSISVQSAMPKAGVAIAKNPPIALA</sequence>
<dbReference type="AlphaFoldDB" id="A0AAE3GVV2"/>
<dbReference type="RefSeq" id="WP_254014075.1">
    <property type="nucleotide sequence ID" value="NZ_JAMZMM010000315.1"/>
</dbReference>
<reference evidence="1" key="1">
    <citation type="submission" date="2022-06" db="EMBL/GenBank/DDBJ databases">
        <title>New cyanobacteria of genus Symplocastrum in benthos of Lake Baikal.</title>
        <authorList>
            <person name="Sorokovikova E."/>
            <person name="Tikhonova I."/>
            <person name="Krasnopeev A."/>
            <person name="Evseev P."/>
            <person name="Gladkikh A."/>
            <person name="Belykh O."/>
        </authorList>
    </citation>
    <scope>NUCLEOTIDE SEQUENCE</scope>
    <source>
        <strain evidence="1">BBK-W-15</strain>
    </source>
</reference>
<proteinExistence type="predicted"/>
<organism evidence="1 2">
    <name type="scientific">Limnofasciculus baicalensis BBK-W-15</name>
    <dbReference type="NCBI Taxonomy" id="2699891"/>
    <lineage>
        <taxon>Bacteria</taxon>
        <taxon>Bacillati</taxon>
        <taxon>Cyanobacteriota</taxon>
        <taxon>Cyanophyceae</taxon>
        <taxon>Coleofasciculales</taxon>
        <taxon>Coleofasciculaceae</taxon>
        <taxon>Limnofasciculus</taxon>
        <taxon>Limnofasciculus baicalensis</taxon>
    </lineage>
</organism>
<accession>A0AAE3GVV2</accession>
<keyword evidence="2" id="KW-1185">Reference proteome</keyword>
<dbReference type="EMBL" id="JAMZMM010000315">
    <property type="protein sequence ID" value="MCP2731334.1"/>
    <property type="molecule type" value="Genomic_DNA"/>
</dbReference>
<evidence type="ECO:0000313" key="1">
    <source>
        <dbReference type="EMBL" id="MCP2731334.1"/>
    </source>
</evidence>
<protein>
    <submittedName>
        <fullName evidence="1">Uncharacterized protein</fullName>
    </submittedName>
</protein>
<name>A0AAE3GVV2_9CYAN</name>
<evidence type="ECO:0000313" key="2">
    <source>
        <dbReference type="Proteomes" id="UP001204953"/>
    </source>
</evidence>
<comment type="caution">
    <text evidence="1">The sequence shown here is derived from an EMBL/GenBank/DDBJ whole genome shotgun (WGS) entry which is preliminary data.</text>
</comment>
<gene>
    <name evidence="1" type="ORF">NJ959_23185</name>
</gene>
<dbReference type="Proteomes" id="UP001204953">
    <property type="component" value="Unassembled WGS sequence"/>
</dbReference>